<dbReference type="GO" id="GO:0030010">
    <property type="term" value="P:establishment of cell polarity"/>
    <property type="evidence" value="ECO:0007669"/>
    <property type="project" value="TreeGrafter"/>
</dbReference>
<dbReference type="InterPro" id="IPR051825">
    <property type="entry name" value="SRCIN1"/>
</dbReference>
<gene>
    <name evidence="5" type="ORF">INT47_006185</name>
</gene>
<keyword evidence="6" id="KW-1185">Reference proteome</keyword>
<feature type="compositionally biased region" description="Polar residues" evidence="3">
    <location>
        <begin position="1"/>
        <end position="13"/>
    </location>
</feature>
<evidence type="ECO:0000313" key="6">
    <source>
        <dbReference type="Proteomes" id="UP000603453"/>
    </source>
</evidence>
<feature type="coiled-coil region" evidence="2">
    <location>
        <begin position="445"/>
        <end position="489"/>
    </location>
</feature>
<dbReference type="SMART" id="SM00806">
    <property type="entry name" value="AIP3"/>
    <property type="match status" value="1"/>
</dbReference>
<evidence type="ECO:0000256" key="1">
    <source>
        <dbReference type="ARBA" id="ARBA00023054"/>
    </source>
</evidence>
<dbReference type="Gene3D" id="1.20.58.1540">
    <property type="entry name" value="Actin interacting protein 3, C-terminal domain"/>
    <property type="match status" value="1"/>
</dbReference>
<dbReference type="GO" id="GO:0005519">
    <property type="term" value="F:cytoskeletal regulatory protein binding"/>
    <property type="evidence" value="ECO:0007669"/>
    <property type="project" value="InterPro"/>
</dbReference>
<keyword evidence="1 2" id="KW-0175">Coiled coil</keyword>
<proteinExistence type="predicted"/>
<dbReference type="GO" id="GO:0005737">
    <property type="term" value="C:cytoplasm"/>
    <property type="evidence" value="ECO:0007669"/>
    <property type="project" value="TreeGrafter"/>
</dbReference>
<dbReference type="GO" id="GO:0051286">
    <property type="term" value="C:cell tip"/>
    <property type="evidence" value="ECO:0007669"/>
    <property type="project" value="TreeGrafter"/>
</dbReference>
<dbReference type="InterPro" id="IPR005613">
    <property type="entry name" value="AIP3_C"/>
</dbReference>
<dbReference type="InterPro" id="IPR022782">
    <property type="entry name" value="AIP3-like_C"/>
</dbReference>
<feature type="region of interest" description="Disordered" evidence="3">
    <location>
        <begin position="145"/>
        <end position="164"/>
    </location>
</feature>
<name>A0A8H7VBI1_9FUNG</name>
<comment type="caution">
    <text evidence="5">The sequence shown here is derived from an EMBL/GenBank/DDBJ whole genome shotgun (WGS) entry which is preliminary data.</text>
</comment>
<dbReference type="Pfam" id="PF03915">
    <property type="entry name" value="AIP3"/>
    <property type="match status" value="1"/>
</dbReference>
<reference evidence="5" key="1">
    <citation type="submission" date="2020-12" db="EMBL/GenBank/DDBJ databases">
        <title>Metabolic potential, ecology and presence of endohyphal bacteria is reflected in genomic diversity of Mucoromycotina.</title>
        <authorList>
            <person name="Muszewska A."/>
            <person name="Okrasinska A."/>
            <person name="Steczkiewicz K."/>
            <person name="Drgas O."/>
            <person name="Orlowska M."/>
            <person name="Perlinska-Lenart U."/>
            <person name="Aleksandrzak-Piekarczyk T."/>
            <person name="Szatraj K."/>
            <person name="Zielenkiewicz U."/>
            <person name="Pilsyk S."/>
            <person name="Malc E."/>
            <person name="Mieczkowski P."/>
            <person name="Kruszewska J.S."/>
            <person name="Biernat P."/>
            <person name="Pawlowska J."/>
        </authorList>
    </citation>
    <scope>NUCLEOTIDE SEQUENCE</scope>
    <source>
        <strain evidence="5">WA0000017839</strain>
    </source>
</reference>
<protein>
    <recommendedName>
        <fullName evidence="4">Actin interacting protein 3 C-terminal domain-containing protein</fullName>
    </recommendedName>
</protein>
<feature type="domain" description="Actin interacting protein 3 C-terminal" evidence="4">
    <location>
        <begin position="209"/>
        <end position="586"/>
    </location>
</feature>
<dbReference type="Pfam" id="PF23153">
    <property type="entry name" value="Aip3p_Bud6_N"/>
    <property type="match status" value="1"/>
</dbReference>
<dbReference type="InterPro" id="IPR056279">
    <property type="entry name" value="Aip3p_Bud6_N"/>
</dbReference>
<evidence type="ECO:0000256" key="2">
    <source>
        <dbReference type="SAM" id="Coils"/>
    </source>
</evidence>
<dbReference type="AlphaFoldDB" id="A0A8H7VBI1"/>
<dbReference type="PANTHER" id="PTHR22741:SF10">
    <property type="entry name" value="COILED-COIL DOMAIN-CONTAINING PROTEIN CG32809"/>
    <property type="match status" value="1"/>
</dbReference>
<sequence length="615" mass="69918">MMSGNTTSPTIRNMEQKLPTPMADIESSVSRLLMTTKKLLETLTAWSAGQVNDTQVYDEYNLLETHFTSATQAFESALLPMDDMLHLPDDLRACLNDALSKEPSSATLEHYLPSIRDIILRLLQGLKERQSLMRERLEPTAKLSPIITTPMPLPSPSSSTEHPQIPQLPISPAEEFDMNDPSTKNAVNALKLQEDLAGRSSVRFVIALYLKMGDRIKKVNVDASGLYMSALQALFQDKFGCTGDVIWILDGESNVEYELEDVSDIKPYSILSIKVDKDSTLDDEMKSLFKETLNQVRQTIQTNKAPIIPTAEKIKEQQEEISSLRHDLASVRTVYQDFKKDTEIMIHELREKSKQESLHTVVIMDPTTRAEMNSSREVTQKAATLITNRLETLQDTIDQIKTDVTQKRCRPSKAQLDYCKKESETVQIEMNDLVNRVKSVKPIWKKTWEVELQQIVKEQQFLKEQEALLNDLREDHQSLEQVLNQLLKISEIQERKKQSGVSLFNIAPAEEGFEGMTSVMKQVSTIQVDHSRRVKALAEAEKSRSKELSQRIDAFERELTDFVVLRKLKNTGGAEAVDRQRQEKDKDLIKQIFVDSNASLAEKNSNHDDETPLSQ</sequence>
<dbReference type="PANTHER" id="PTHR22741">
    <property type="entry name" value="P140CAP/SNIP-RELATED"/>
    <property type="match status" value="1"/>
</dbReference>
<dbReference type="Proteomes" id="UP000603453">
    <property type="component" value="Unassembled WGS sequence"/>
</dbReference>
<evidence type="ECO:0000256" key="3">
    <source>
        <dbReference type="SAM" id="MobiDB-lite"/>
    </source>
</evidence>
<feature type="region of interest" description="Disordered" evidence="3">
    <location>
        <begin position="1"/>
        <end position="20"/>
    </location>
</feature>
<feature type="compositionally biased region" description="Low complexity" evidence="3">
    <location>
        <begin position="145"/>
        <end position="160"/>
    </location>
</feature>
<dbReference type="EMBL" id="JAEPRD010000020">
    <property type="protein sequence ID" value="KAG2208329.1"/>
    <property type="molecule type" value="Genomic_DNA"/>
</dbReference>
<evidence type="ECO:0000259" key="4">
    <source>
        <dbReference type="SMART" id="SM00806"/>
    </source>
</evidence>
<evidence type="ECO:0000313" key="5">
    <source>
        <dbReference type="EMBL" id="KAG2208329.1"/>
    </source>
</evidence>
<organism evidence="5 6">
    <name type="scientific">Mucor saturninus</name>
    <dbReference type="NCBI Taxonomy" id="64648"/>
    <lineage>
        <taxon>Eukaryota</taxon>
        <taxon>Fungi</taxon>
        <taxon>Fungi incertae sedis</taxon>
        <taxon>Mucoromycota</taxon>
        <taxon>Mucoromycotina</taxon>
        <taxon>Mucoromycetes</taxon>
        <taxon>Mucorales</taxon>
        <taxon>Mucorineae</taxon>
        <taxon>Mucoraceae</taxon>
        <taxon>Mucor</taxon>
    </lineage>
</organism>
<dbReference type="OrthoDB" id="783096at2759"/>
<accession>A0A8H7VBI1</accession>